<keyword evidence="4 7" id="KW-0812">Transmembrane</keyword>
<dbReference type="Pfam" id="PF13715">
    <property type="entry name" value="CarbopepD_reg_2"/>
    <property type="match status" value="1"/>
</dbReference>
<dbReference type="InterPro" id="IPR039426">
    <property type="entry name" value="TonB-dep_rcpt-like"/>
</dbReference>
<keyword evidence="11" id="KW-1185">Reference proteome</keyword>
<gene>
    <name evidence="10" type="ORF">H8S67_02465</name>
</gene>
<dbReference type="InterPro" id="IPR036942">
    <property type="entry name" value="Beta-barrel_TonB_sf"/>
</dbReference>
<evidence type="ECO:0000256" key="3">
    <source>
        <dbReference type="ARBA" id="ARBA00022452"/>
    </source>
</evidence>
<dbReference type="Gene3D" id="2.40.170.20">
    <property type="entry name" value="TonB-dependent receptor, beta-barrel domain"/>
    <property type="match status" value="1"/>
</dbReference>
<evidence type="ECO:0000313" key="10">
    <source>
        <dbReference type="EMBL" id="MBC5603540.1"/>
    </source>
</evidence>
<accession>A0ABR7C6W3</accession>
<feature type="chain" id="PRO_5046541118" evidence="8">
    <location>
        <begin position="39"/>
        <end position="1074"/>
    </location>
</feature>
<evidence type="ECO:0000256" key="8">
    <source>
        <dbReference type="SAM" id="SignalP"/>
    </source>
</evidence>
<keyword evidence="2 7" id="KW-0813">Transport</keyword>
<reference evidence="10 11" key="1">
    <citation type="submission" date="2020-08" db="EMBL/GenBank/DDBJ databases">
        <title>Genome public.</title>
        <authorList>
            <person name="Liu C."/>
            <person name="Sun Q."/>
        </authorList>
    </citation>
    <scope>NUCLEOTIDE SEQUENCE [LARGE SCALE GENOMIC DNA]</scope>
    <source>
        <strain evidence="10 11">M27</strain>
    </source>
</reference>
<feature type="domain" description="TonB-dependent receptor plug" evidence="9">
    <location>
        <begin position="134"/>
        <end position="255"/>
    </location>
</feature>
<dbReference type="InterPro" id="IPR008969">
    <property type="entry name" value="CarboxyPept-like_regulatory"/>
</dbReference>
<evidence type="ECO:0000256" key="5">
    <source>
        <dbReference type="ARBA" id="ARBA00023136"/>
    </source>
</evidence>
<dbReference type="InterPro" id="IPR012910">
    <property type="entry name" value="Plug_dom"/>
</dbReference>
<evidence type="ECO:0000256" key="1">
    <source>
        <dbReference type="ARBA" id="ARBA00004571"/>
    </source>
</evidence>
<dbReference type="InterPro" id="IPR023997">
    <property type="entry name" value="TonB-dep_OMP_SusC/RagA_CS"/>
</dbReference>
<organism evidence="10 11">
    <name type="scientific">Bacteroides difficilis</name>
    <dbReference type="NCBI Taxonomy" id="2763021"/>
    <lineage>
        <taxon>Bacteria</taxon>
        <taxon>Pseudomonadati</taxon>
        <taxon>Bacteroidota</taxon>
        <taxon>Bacteroidia</taxon>
        <taxon>Bacteroidales</taxon>
        <taxon>Bacteroidaceae</taxon>
        <taxon>Bacteroides</taxon>
    </lineage>
</organism>
<keyword evidence="5 7" id="KW-0472">Membrane</keyword>
<feature type="signal peptide" evidence="8">
    <location>
        <begin position="1"/>
        <end position="38"/>
    </location>
</feature>
<dbReference type="InterPro" id="IPR037066">
    <property type="entry name" value="Plug_dom_sf"/>
</dbReference>
<dbReference type="Pfam" id="PF07715">
    <property type="entry name" value="Plug"/>
    <property type="match status" value="1"/>
</dbReference>
<sequence length="1074" mass="119914">MNNINSDKRNGCVHSKPYLFTILFSLLCLLLQTSMVYAQQTATVDGIVVDEAGAPIIGATVKVKNETIGTTTDMDGKFSLKAPVKSTLVVTYIGYRQAEAKTGVKNFLQIVLKEDINDLDEVVVVGYGTQRRGDLTGSIASIRGEEIPSTATTTVAQALKGQIAGMSFSQTSDQPGAKVSIQIRGAATKAEPLIVIDGIPVQTMWEPDASSELDYRKGEKESVLDNINPDDIQDIQVLKDASATSIYGSRAAGGVILITTKRGTAGRTNVSFKASYTGQWIDKKPEVFGAKDYMRQVNRYQLQQYVYEQNYYPWGNKPLPSEADLLAEFQQKYASEPNKGFIFDPAGIDNFPGGTDWYDEVTRKGQIQKYDLSVSGGSEKTVFRVSLSHMSNKGIAINNTYARTSGSMNIDHTFNNWIKGGVSASYSSVNSSDVALEGSSGTTVLFQAARGYDPTVPARDIDGNWSNPVMMKGVKGISPLSILDVTMDTQKESLLTTGYLELKPIKDLTVLGTLGYDRKFAKTGSHFASTTIQGADYDGIAQINRTDLSNMYVNMRATYNKVFAEDHSLSVMLGWEYQHQNSESLLGWNTGFPYDGVLWHNLGLGTNERPKVGSSKNTSQSASFLGRLNYSYKGRYLLTANFRRDGSSNFAPNKQWGNFGGVALAWRISDEEWLKNINWIYNLKLRAGYGVTGNAGSLTGTLTYYKSESAYSYYFNNKPNSGVRLAVIGNPNLSWESQYDKNVGLDFGLFDNRFGGSIDVYERTIKNRIGNKSLMSFQEVRELNYNTKRIDKTTGVDLTLYAVPISTADFEWNTRFTLTYYRDKTTKRDPSQVLDIQDAPKYTWNDKWIHLSDGLLQPGEVNPGQLETDRRAGEVKIKDVNGYLRDKMGNKIYDENGRPMYSNMPDGIIDNADLVMKYNNTPIPFSWNNNFRWKDFDLGITMYGKFHQWKGNDKKTGANPETLLSGGNTLVYVKDQYSYDNLDSQVPSFRFWQHGGVGYGDFFVEKAWYIRIDNITLGYTLPKKWIRGVLSSVRFYASMKNIATITPYKGADPEYDIYLYPSTSSFTFGVDIKF</sequence>
<keyword evidence="10" id="KW-0675">Receptor</keyword>
<comment type="similarity">
    <text evidence="7">Belongs to the TonB-dependent receptor family.</text>
</comment>
<keyword evidence="6 7" id="KW-0998">Cell outer membrane</keyword>
<comment type="caution">
    <text evidence="10">The sequence shown here is derived from an EMBL/GenBank/DDBJ whole genome shotgun (WGS) entry which is preliminary data.</text>
</comment>
<dbReference type="EMBL" id="JACOOE010000001">
    <property type="protein sequence ID" value="MBC5603540.1"/>
    <property type="molecule type" value="Genomic_DNA"/>
</dbReference>
<dbReference type="Gene3D" id="2.60.40.1120">
    <property type="entry name" value="Carboxypeptidase-like, regulatory domain"/>
    <property type="match status" value="1"/>
</dbReference>
<dbReference type="SUPFAM" id="SSF56935">
    <property type="entry name" value="Porins"/>
    <property type="match status" value="1"/>
</dbReference>
<evidence type="ECO:0000256" key="7">
    <source>
        <dbReference type="PROSITE-ProRule" id="PRU01360"/>
    </source>
</evidence>
<dbReference type="PROSITE" id="PS52016">
    <property type="entry name" value="TONB_DEPENDENT_REC_3"/>
    <property type="match status" value="1"/>
</dbReference>
<evidence type="ECO:0000256" key="6">
    <source>
        <dbReference type="ARBA" id="ARBA00023237"/>
    </source>
</evidence>
<keyword evidence="8" id="KW-0732">Signal</keyword>
<evidence type="ECO:0000313" key="11">
    <source>
        <dbReference type="Proteomes" id="UP000600600"/>
    </source>
</evidence>
<evidence type="ECO:0000256" key="2">
    <source>
        <dbReference type="ARBA" id="ARBA00022448"/>
    </source>
</evidence>
<keyword evidence="3 7" id="KW-1134">Transmembrane beta strand</keyword>
<evidence type="ECO:0000256" key="4">
    <source>
        <dbReference type="ARBA" id="ARBA00022692"/>
    </source>
</evidence>
<protein>
    <submittedName>
        <fullName evidence="10">TonB-dependent receptor</fullName>
    </submittedName>
</protein>
<evidence type="ECO:0000259" key="9">
    <source>
        <dbReference type="Pfam" id="PF07715"/>
    </source>
</evidence>
<dbReference type="RefSeq" id="WP_186966292.1">
    <property type="nucleotide sequence ID" value="NZ_JACOOE010000001.1"/>
</dbReference>
<dbReference type="Gene3D" id="2.170.130.10">
    <property type="entry name" value="TonB-dependent receptor, plug domain"/>
    <property type="match status" value="1"/>
</dbReference>
<proteinExistence type="inferred from homology"/>
<dbReference type="InterPro" id="IPR023996">
    <property type="entry name" value="TonB-dep_OMP_SusC/RagA"/>
</dbReference>
<dbReference type="SUPFAM" id="SSF49464">
    <property type="entry name" value="Carboxypeptidase regulatory domain-like"/>
    <property type="match status" value="1"/>
</dbReference>
<dbReference type="Proteomes" id="UP000600600">
    <property type="component" value="Unassembled WGS sequence"/>
</dbReference>
<dbReference type="NCBIfam" id="TIGR04057">
    <property type="entry name" value="SusC_RagA_signa"/>
    <property type="match status" value="1"/>
</dbReference>
<name>A0ABR7C6W3_9BACE</name>
<dbReference type="NCBIfam" id="TIGR04056">
    <property type="entry name" value="OMP_RagA_SusC"/>
    <property type="match status" value="1"/>
</dbReference>
<comment type="subcellular location">
    <subcellularLocation>
        <location evidence="1 7">Cell outer membrane</location>
        <topology evidence="1 7">Multi-pass membrane protein</topology>
    </subcellularLocation>
</comment>